<organism evidence="1 2">
    <name type="scientific">Pseudarthrobacter oxydans</name>
    <name type="common">Arthrobacter oxydans</name>
    <dbReference type="NCBI Taxonomy" id="1671"/>
    <lineage>
        <taxon>Bacteria</taxon>
        <taxon>Bacillati</taxon>
        <taxon>Actinomycetota</taxon>
        <taxon>Actinomycetes</taxon>
        <taxon>Micrococcales</taxon>
        <taxon>Micrococcaceae</taxon>
        <taxon>Pseudarthrobacter</taxon>
    </lineage>
</organism>
<evidence type="ECO:0008006" key="3">
    <source>
        <dbReference type="Google" id="ProtNLM"/>
    </source>
</evidence>
<evidence type="ECO:0000313" key="1">
    <source>
        <dbReference type="EMBL" id="MDR7166067.1"/>
    </source>
</evidence>
<dbReference type="AlphaFoldDB" id="A0AAW8NIY7"/>
<dbReference type="RefSeq" id="WP_310114656.1">
    <property type="nucleotide sequence ID" value="NZ_JAVDTN010000026.1"/>
</dbReference>
<dbReference type="SUPFAM" id="SSF160059">
    <property type="entry name" value="PriA/YqbF domain"/>
    <property type="match status" value="1"/>
</dbReference>
<reference evidence="1" key="1">
    <citation type="submission" date="2023-07" db="EMBL/GenBank/DDBJ databases">
        <title>Sorghum-associated microbial communities from plants grown in Nebraska, USA.</title>
        <authorList>
            <person name="Schachtman D."/>
        </authorList>
    </citation>
    <scope>NUCLEOTIDE SEQUENCE</scope>
    <source>
        <strain evidence="1">BE261</strain>
    </source>
</reference>
<protein>
    <recommendedName>
        <fullName evidence="3">Mu-like prophage FluMu N-terminal domain-containing protein</fullName>
    </recommendedName>
</protein>
<dbReference type="EMBL" id="JAVDWN010000026">
    <property type="protein sequence ID" value="MDR7166067.1"/>
    <property type="molecule type" value="Genomic_DNA"/>
</dbReference>
<dbReference type="GeneID" id="97424556"/>
<accession>A0AAW8NIY7</accession>
<proteinExistence type="predicted"/>
<evidence type="ECO:0000313" key="2">
    <source>
        <dbReference type="Proteomes" id="UP001262032"/>
    </source>
</evidence>
<gene>
    <name evidence="1" type="ORF">J2X12_004121</name>
</gene>
<name>A0AAW8NIY7_PSEOX</name>
<dbReference type="Proteomes" id="UP001262032">
    <property type="component" value="Unassembled WGS sequence"/>
</dbReference>
<comment type="caution">
    <text evidence="1">The sequence shown here is derived from an EMBL/GenBank/DDBJ whole genome shotgun (WGS) entry which is preliminary data.</text>
</comment>
<sequence length="63" mass="7144">MYKVTLPREFPYNERVRAGVVINKEHGYEGELTDEQLEAIQADSLLTVEKVEAPKQAKAPSKK</sequence>